<evidence type="ECO:0000313" key="5">
    <source>
        <dbReference type="Proteomes" id="UP000750711"/>
    </source>
</evidence>
<dbReference type="InterPro" id="IPR036770">
    <property type="entry name" value="Ankyrin_rpt-contain_sf"/>
</dbReference>
<dbReference type="InterPro" id="IPR002110">
    <property type="entry name" value="Ankyrin_rpt"/>
</dbReference>
<dbReference type="InterPro" id="IPR007111">
    <property type="entry name" value="NACHT_NTPase"/>
</dbReference>
<dbReference type="AlphaFoldDB" id="A0A9P8LIQ3"/>
<dbReference type="InterPro" id="IPR027417">
    <property type="entry name" value="P-loop_NTPase"/>
</dbReference>
<gene>
    <name evidence="4" type="ORF">GP486_000532</name>
</gene>
<keyword evidence="2" id="KW-0040">ANK repeat</keyword>
<accession>A0A9P8LIQ3</accession>
<dbReference type="EMBL" id="JAGHQM010000037">
    <property type="protein sequence ID" value="KAH0566067.1"/>
    <property type="molecule type" value="Genomic_DNA"/>
</dbReference>
<evidence type="ECO:0000259" key="3">
    <source>
        <dbReference type="PROSITE" id="PS50837"/>
    </source>
</evidence>
<name>A0A9P8LIQ3_9PEZI</name>
<feature type="repeat" description="ANK" evidence="2">
    <location>
        <begin position="1087"/>
        <end position="1122"/>
    </location>
</feature>
<dbReference type="PROSITE" id="PS50837">
    <property type="entry name" value="NACHT"/>
    <property type="match status" value="1"/>
</dbReference>
<keyword evidence="5" id="KW-1185">Reference proteome</keyword>
<dbReference type="Gene3D" id="3.40.50.300">
    <property type="entry name" value="P-loop containing nucleotide triphosphate hydrolases"/>
    <property type="match status" value="1"/>
</dbReference>
<sequence length="1172" mass="135353">MASYDPVGEAFENAKREFEDRLGNPALYDEILKTSNIDQVYDFTDKLQQEQARQGHLRHLSKIQPYLERLREYTGVVDTFVQVKPGVLALVWGPIKLLIQWSSILKGSLDEIINTTAKIGHVLPHFQEVARLFSSHNRIKDFLFLFFKDILDFYLIAFEFFSKKRWRYMLEAVWPKYKAKIELVSSHIERHTHLLRNEVSLQHIKEEHEARAKALEHYEETRRFQERQEFKNLEILISPRLYDRNLDRIRTTTCDGTGKWLFKDSVFNKWLDMMDSSTNLIWLQGIPGSGKTYLSSTIIDKEKKLGHTIFALLSYTDDSNSAISIIHSLIFQLAIEDRDLCITLTKSKERDLRSYTNYASDILSDLLKCAGPTYIIIDGLDEIPEQERQMLLSKLLTIIERNNEVKLLISSRGEYDISRILKEKAKAIQVDSRNSGSIQAYINQRIQVWFRNTEFSAIAKSEIQGLLAPLAANARGMFLYARIILDDAEMLSDLGVIRSDLKVLPKNLDEALVGIPVTRHVFVLSMYSYARVFTRINNYPSILRDKARKLLGWISCSQREFTRYEMEQALLIATGCECPQVGASLDFLKLCGPIVEVVNDRVRFVHFTVKEYLICKDIPDYIGSTQATISLLTICINFLSCSLFAVDVNEEDITAHTISGSYRFHDFATSQWLKLVTDLTELSRQMPSDDLVNLLDNFMSIRENADFEDADDVTVDPRYHRLFSKTWPTLHKKFCQVLKFQRQRDQSDWRLDEDNVWMNHDPLTLSYTSIRVREQFERLLCPDNDHTQSCHCAQLRWHYGLRLFKCGFVTCPFHHLGFENRSLRDTHTRHHDRPWKCKISTCDFAIIGFSTLSEYQDHCRRCHDEAKLSCVDLVEPPDKDEIQPLLFELIRADKITEMESILPQTKDFNSQYTFGLRDAVFRTAGAIGSLAMAKVLYIYLESREYLSSPLGILIKASIKEENMELIGWAMSEYVRREGRKIDGGWVNSLTVAVLQSGSPEIFDLWDKEFVTANAEIALWWIHEGKRIDQTLEARLLALWRREAGRGRLTKKCLGHALSGLAQESYSMAQARVLLECGAAADFRVSKLYMTPLHRAARKNTPEAAELMKLLLLWGADPQAVAQRSGRKARHVSAEVGPRNISKWLGMTWDELVEWTQKEMLESVYAAYVLSLD</sequence>
<dbReference type="Proteomes" id="UP000750711">
    <property type="component" value="Unassembled WGS sequence"/>
</dbReference>
<keyword evidence="1" id="KW-0677">Repeat</keyword>
<proteinExistence type="predicted"/>
<comment type="caution">
    <text evidence="4">The sequence shown here is derived from an EMBL/GenBank/DDBJ whole genome shotgun (WGS) entry which is preliminary data.</text>
</comment>
<dbReference type="Pfam" id="PF24883">
    <property type="entry name" value="NPHP3_N"/>
    <property type="match status" value="1"/>
</dbReference>
<dbReference type="SUPFAM" id="SSF52540">
    <property type="entry name" value="P-loop containing nucleoside triphosphate hydrolases"/>
    <property type="match status" value="1"/>
</dbReference>
<feature type="domain" description="NACHT" evidence="3">
    <location>
        <begin position="279"/>
        <end position="412"/>
    </location>
</feature>
<dbReference type="Gene3D" id="1.25.40.20">
    <property type="entry name" value="Ankyrin repeat-containing domain"/>
    <property type="match status" value="1"/>
</dbReference>
<dbReference type="Pfam" id="PF24809">
    <property type="entry name" value="DUF7708"/>
    <property type="match status" value="1"/>
</dbReference>
<dbReference type="InterPro" id="IPR056125">
    <property type="entry name" value="DUF7708"/>
</dbReference>
<dbReference type="PANTHER" id="PTHR10039">
    <property type="entry name" value="AMELOGENIN"/>
    <property type="match status" value="1"/>
</dbReference>
<protein>
    <recommendedName>
        <fullName evidence="3">NACHT domain-containing protein</fullName>
    </recommendedName>
</protein>
<dbReference type="Pfam" id="PF22939">
    <property type="entry name" value="WHD_GPIID"/>
    <property type="match status" value="1"/>
</dbReference>
<dbReference type="InterPro" id="IPR054471">
    <property type="entry name" value="GPIID_WHD"/>
</dbReference>
<dbReference type="PROSITE" id="PS50088">
    <property type="entry name" value="ANK_REPEAT"/>
    <property type="match status" value="1"/>
</dbReference>
<dbReference type="InterPro" id="IPR056884">
    <property type="entry name" value="NPHP3-like_N"/>
</dbReference>
<evidence type="ECO:0000256" key="2">
    <source>
        <dbReference type="PROSITE-ProRule" id="PRU00023"/>
    </source>
</evidence>
<organism evidence="4 5">
    <name type="scientific">Trichoglossum hirsutum</name>
    <dbReference type="NCBI Taxonomy" id="265104"/>
    <lineage>
        <taxon>Eukaryota</taxon>
        <taxon>Fungi</taxon>
        <taxon>Dikarya</taxon>
        <taxon>Ascomycota</taxon>
        <taxon>Pezizomycotina</taxon>
        <taxon>Geoglossomycetes</taxon>
        <taxon>Geoglossales</taxon>
        <taxon>Geoglossaceae</taxon>
        <taxon>Trichoglossum</taxon>
    </lineage>
</organism>
<dbReference type="PANTHER" id="PTHR10039:SF14">
    <property type="entry name" value="NACHT DOMAIN-CONTAINING PROTEIN"/>
    <property type="match status" value="1"/>
</dbReference>
<reference evidence="4" key="1">
    <citation type="submission" date="2021-03" db="EMBL/GenBank/DDBJ databases">
        <title>Comparative genomics and phylogenomic investigation of the class Geoglossomycetes provide insights into ecological specialization and systematics.</title>
        <authorList>
            <person name="Melie T."/>
            <person name="Pirro S."/>
            <person name="Miller A.N."/>
            <person name="Quandt A."/>
        </authorList>
    </citation>
    <scope>NUCLEOTIDE SEQUENCE</scope>
    <source>
        <strain evidence="4">CAQ_001_2017</strain>
    </source>
</reference>
<evidence type="ECO:0000313" key="4">
    <source>
        <dbReference type="EMBL" id="KAH0566067.1"/>
    </source>
</evidence>
<evidence type="ECO:0000256" key="1">
    <source>
        <dbReference type="ARBA" id="ARBA00022737"/>
    </source>
</evidence>
<dbReference type="SUPFAM" id="SSF48403">
    <property type="entry name" value="Ankyrin repeat"/>
    <property type="match status" value="1"/>
</dbReference>